<dbReference type="InterPro" id="IPR016181">
    <property type="entry name" value="Acyl_CoA_acyltransferase"/>
</dbReference>
<dbReference type="InterPro" id="IPR000182">
    <property type="entry name" value="GNAT_dom"/>
</dbReference>
<sequence>MIYLDIIDTNIKIETKRLILRKPTSDDIDDIFEYAKEEDVAKFTRFKAHKSLQDTKMFLQIVKQKHQNKTALTLILELKENKKIIGSISFENISQDDERAEIGFALSKEYWSQGLMTEAIQKLLEFGFKKIKFNRLEAFSNIENFRSSNLLKSFMQKEGVLKERDKVKDRFCSFNIYSILRKEYILNKSFR</sequence>
<dbReference type="PROSITE" id="PS51186">
    <property type="entry name" value="GNAT"/>
    <property type="match status" value="1"/>
</dbReference>
<dbReference type="CDD" id="cd04301">
    <property type="entry name" value="NAT_SF"/>
    <property type="match status" value="1"/>
</dbReference>
<dbReference type="Gene3D" id="3.40.630.30">
    <property type="match status" value="1"/>
</dbReference>
<dbReference type="PANTHER" id="PTHR43792">
    <property type="entry name" value="GNAT FAMILY, PUTATIVE (AFU_ORTHOLOGUE AFUA_3G00765)-RELATED-RELATED"/>
    <property type="match status" value="1"/>
</dbReference>
<organism evidence="2">
    <name type="scientific">marine sediment metagenome</name>
    <dbReference type="NCBI Taxonomy" id="412755"/>
    <lineage>
        <taxon>unclassified sequences</taxon>
        <taxon>metagenomes</taxon>
        <taxon>ecological metagenomes</taxon>
    </lineage>
</organism>
<reference evidence="2" key="1">
    <citation type="journal article" date="2015" name="Nature">
        <title>Complex archaea that bridge the gap between prokaryotes and eukaryotes.</title>
        <authorList>
            <person name="Spang A."/>
            <person name="Saw J.H."/>
            <person name="Jorgensen S.L."/>
            <person name="Zaremba-Niedzwiedzka K."/>
            <person name="Martijn J."/>
            <person name="Lind A.E."/>
            <person name="van Eijk R."/>
            <person name="Schleper C."/>
            <person name="Guy L."/>
            <person name="Ettema T.J."/>
        </authorList>
    </citation>
    <scope>NUCLEOTIDE SEQUENCE</scope>
</reference>
<dbReference type="SUPFAM" id="SSF55729">
    <property type="entry name" value="Acyl-CoA N-acyltransferases (Nat)"/>
    <property type="match status" value="1"/>
</dbReference>
<evidence type="ECO:0000259" key="1">
    <source>
        <dbReference type="PROSITE" id="PS51186"/>
    </source>
</evidence>
<dbReference type="Pfam" id="PF13302">
    <property type="entry name" value="Acetyltransf_3"/>
    <property type="match status" value="1"/>
</dbReference>
<name>A0A0F9B912_9ZZZZ</name>
<proteinExistence type="predicted"/>
<feature type="domain" description="N-acetyltransferase" evidence="1">
    <location>
        <begin position="18"/>
        <end position="183"/>
    </location>
</feature>
<protein>
    <recommendedName>
        <fullName evidence="1">N-acetyltransferase domain-containing protein</fullName>
    </recommendedName>
</protein>
<dbReference type="EMBL" id="LAZR01038981">
    <property type="protein sequence ID" value="KKL18150.1"/>
    <property type="molecule type" value="Genomic_DNA"/>
</dbReference>
<gene>
    <name evidence="2" type="ORF">LCGC14_2478400</name>
</gene>
<comment type="caution">
    <text evidence="2">The sequence shown here is derived from an EMBL/GenBank/DDBJ whole genome shotgun (WGS) entry which is preliminary data.</text>
</comment>
<dbReference type="InterPro" id="IPR051531">
    <property type="entry name" value="N-acetyltransferase"/>
</dbReference>
<dbReference type="AlphaFoldDB" id="A0A0F9B912"/>
<dbReference type="GO" id="GO:0016747">
    <property type="term" value="F:acyltransferase activity, transferring groups other than amino-acyl groups"/>
    <property type="evidence" value="ECO:0007669"/>
    <property type="project" value="InterPro"/>
</dbReference>
<evidence type="ECO:0000313" key="2">
    <source>
        <dbReference type="EMBL" id="KKL18150.1"/>
    </source>
</evidence>
<accession>A0A0F9B912</accession>